<name>A0AAV5LUF5_9ROSI</name>
<dbReference type="AlphaFoldDB" id="A0AAV5LUF5"/>
<proteinExistence type="predicted"/>
<dbReference type="Proteomes" id="UP001054252">
    <property type="component" value="Unassembled WGS sequence"/>
</dbReference>
<comment type="caution">
    <text evidence="1">The sequence shown here is derived from an EMBL/GenBank/DDBJ whole genome shotgun (WGS) entry which is preliminary data.</text>
</comment>
<keyword evidence="2" id="KW-1185">Reference proteome</keyword>
<accession>A0AAV5LUF5</accession>
<evidence type="ECO:0000313" key="2">
    <source>
        <dbReference type="Proteomes" id="UP001054252"/>
    </source>
</evidence>
<gene>
    <name evidence="1" type="ORF">SLEP1_g48416</name>
</gene>
<protein>
    <submittedName>
        <fullName evidence="1">Uncharacterized protein</fullName>
    </submittedName>
</protein>
<evidence type="ECO:0000313" key="1">
    <source>
        <dbReference type="EMBL" id="GKV40815.1"/>
    </source>
</evidence>
<sequence length="73" mass="8248">MQFWRLNPGLTPYRKQNKVTVRGNGGEQPPSVSCLNVHLGPGFMDCWSKRSSSEFFLILKPCLSIILHLQSSN</sequence>
<reference evidence="1 2" key="1">
    <citation type="journal article" date="2021" name="Commun. Biol.">
        <title>The genome of Shorea leprosula (Dipterocarpaceae) highlights the ecological relevance of drought in aseasonal tropical rainforests.</title>
        <authorList>
            <person name="Ng K.K.S."/>
            <person name="Kobayashi M.J."/>
            <person name="Fawcett J.A."/>
            <person name="Hatakeyama M."/>
            <person name="Paape T."/>
            <person name="Ng C.H."/>
            <person name="Ang C.C."/>
            <person name="Tnah L.H."/>
            <person name="Lee C.T."/>
            <person name="Nishiyama T."/>
            <person name="Sese J."/>
            <person name="O'Brien M.J."/>
            <person name="Copetti D."/>
            <person name="Mohd Noor M.I."/>
            <person name="Ong R.C."/>
            <person name="Putra M."/>
            <person name="Sireger I.Z."/>
            <person name="Indrioko S."/>
            <person name="Kosugi Y."/>
            <person name="Izuno A."/>
            <person name="Isagi Y."/>
            <person name="Lee S.L."/>
            <person name="Shimizu K.K."/>
        </authorList>
    </citation>
    <scope>NUCLEOTIDE SEQUENCE [LARGE SCALE GENOMIC DNA]</scope>
    <source>
        <strain evidence="1">214</strain>
    </source>
</reference>
<organism evidence="1 2">
    <name type="scientific">Rubroshorea leprosula</name>
    <dbReference type="NCBI Taxonomy" id="152421"/>
    <lineage>
        <taxon>Eukaryota</taxon>
        <taxon>Viridiplantae</taxon>
        <taxon>Streptophyta</taxon>
        <taxon>Embryophyta</taxon>
        <taxon>Tracheophyta</taxon>
        <taxon>Spermatophyta</taxon>
        <taxon>Magnoliopsida</taxon>
        <taxon>eudicotyledons</taxon>
        <taxon>Gunneridae</taxon>
        <taxon>Pentapetalae</taxon>
        <taxon>rosids</taxon>
        <taxon>malvids</taxon>
        <taxon>Malvales</taxon>
        <taxon>Dipterocarpaceae</taxon>
        <taxon>Rubroshorea</taxon>
    </lineage>
</organism>
<dbReference type="EMBL" id="BPVZ01000144">
    <property type="protein sequence ID" value="GKV40815.1"/>
    <property type="molecule type" value="Genomic_DNA"/>
</dbReference>